<gene>
    <name evidence="3" type="ORF">Sjap_004434</name>
</gene>
<name>A0AAP0K2J1_9MAGN</name>
<comment type="caution">
    <text evidence="3">The sequence shown here is derived from an EMBL/GenBank/DDBJ whole genome shotgun (WGS) entry which is preliminary data.</text>
</comment>
<evidence type="ECO:0000313" key="4">
    <source>
        <dbReference type="Proteomes" id="UP001417504"/>
    </source>
</evidence>
<dbReference type="InterPro" id="IPR011990">
    <property type="entry name" value="TPR-like_helical_dom_sf"/>
</dbReference>
<reference evidence="3 4" key="1">
    <citation type="submission" date="2024-01" db="EMBL/GenBank/DDBJ databases">
        <title>Genome assemblies of Stephania.</title>
        <authorList>
            <person name="Yang L."/>
        </authorList>
    </citation>
    <scope>NUCLEOTIDE SEQUENCE [LARGE SCALE GENOMIC DNA]</scope>
    <source>
        <strain evidence="3">QJT</strain>
        <tissue evidence="3">Leaf</tissue>
    </source>
</reference>
<feature type="repeat" description="PPR" evidence="2">
    <location>
        <begin position="19"/>
        <end position="54"/>
    </location>
</feature>
<accession>A0AAP0K2J1</accession>
<evidence type="ECO:0000256" key="1">
    <source>
        <dbReference type="ARBA" id="ARBA00022737"/>
    </source>
</evidence>
<dbReference type="Proteomes" id="UP001417504">
    <property type="component" value="Unassembled WGS sequence"/>
</dbReference>
<dbReference type="AlphaFoldDB" id="A0AAP0K2J1"/>
<dbReference type="Pfam" id="PF13041">
    <property type="entry name" value="PPR_2"/>
    <property type="match status" value="1"/>
</dbReference>
<dbReference type="EMBL" id="JBBNAE010000002">
    <property type="protein sequence ID" value="KAK9144531.1"/>
    <property type="molecule type" value="Genomic_DNA"/>
</dbReference>
<keyword evidence="1" id="KW-0677">Repeat</keyword>
<dbReference type="Gene3D" id="1.25.40.10">
    <property type="entry name" value="Tetratricopeptide repeat domain"/>
    <property type="match status" value="1"/>
</dbReference>
<evidence type="ECO:0000313" key="3">
    <source>
        <dbReference type="EMBL" id="KAK9144531.1"/>
    </source>
</evidence>
<protein>
    <recommendedName>
        <fullName evidence="5">Pentatricopeptide repeat-containing protein</fullName>
    </recommendedName>
</protein>
<sequence>MEEALKLLNNMEESFVGPDSFTVSAVINGCCKKGDMEGALAFYDEDFKNQRNTREVLGDVSGSVKCVFGRIQIPKEYPDLFQKIPKKLPNLLFNFGPGCRDDAVWFTPTTTPSRCKAGELPAPSVVGDAVGVNPTWHLHGVGTGTPPVPNAARGATTWKAFQGVTPTHVTECQFDPHTLGTSNPVCNNPKIFN</sequence>
<proteinExistence type="predicted"/>
<keyword evidence="4" id="KW-1185">Reference proteome</keyword>
<evidence type="ECO:0008006" key="5">
    <source>
        <dbReference type="Google" id="ProtNLM"/>
    </source>
</evidence>
<dbReference type="InterPro" id="IPR002885">
    <property type="entry name" value="PPR_rpt"/>
</dbReference>
<organism evidence="3 4">
    <name type="scientific">Stephania japonica</name>
    <dbReference type="NCBI Taxonomy" id="461633"/>
    <lineage>
        <taxon>Eukaryota</taxon>
        <taxon>Viridiplantae</taxon>
        <taxon>Streptophyta</taxon>
        <taxon>Embryophyta</taxon>
        <taxon>Tracheophyta</taxon>
        <taxon>Spermatophyta</taxon>
        <taxon>Magnoliopsida</taxon>
        <taxon>Ranunculales</taxon>
        <taxon>Menispermaceae</taxon>
        <taxon>Menispermoideae</taxon>
        <taxon>Cissampelideae</taxon>
        <taxon>Stephania</taxon>
    </lineage>
</organism>
<evidence type="ECO:0000256" key="2">
    <source>
        <dbReference type="PROSITE-ProRule" id="PRU00708"/>
    </source>
</evidence>
<dbReference type="NCBIfam" id="TIGR00756">
    <property type="entry name" value="PPR"/>
    <property type="match status" value="1"/>
</dbReference>
<dbReference type="PROSITE" id="PS51375">
    <property type="entry name" value="PPR"/>
    <property type="match status" value="1"/>
</dbReference>